<comment type="similarity">
    <text evidence="1 7 8">Belongs to the universal ribosomal protein uL3 family.</text>
</comment>
<dbReference type="FunFam" id="2.40.30.10:FF:000004">
    <property type="entry name" value="50S ribosomal protein L3"/>
    <property type="match status" value="1"/>
</dbReference>
<dbReference type="GO" id="GO:0006412">
    <property type="term" value="P:translation"/>
    <property type="evidence" value="ECO:0007669"/>
    <property type="project" value="UniProtKB-UniRule"/>
</dbReference>
<evidence type="ECO:0000256" key="4">
    <source>
        <dbReference type="ARBA" id="ARBA00022980"/>
    </source>
</evidence>
<dbReference type="InterPro" id="IPR019926">
    <property type="entry name" value="Ribosomal_uL3_CS"/>
</dbReference>
<evidence type="ECO:0000256" key="5">
    <source>
        <dbReference type="ARBA" id="ARBA00023274"/>
    </source>
</evidence>
<dbReference type="Gene3D" id="2.40.30.10">
    <property type="entry name" value="Translation factors"/>
    <property type="match status" value="1"/>
</dbReference>
<evidence type="ECO:0000256" key="9">
    <source>
        <dbReference type="RuleBase" id="RU003906"/>
    </source>
</evidence>
<sequence>MNGLIGKKIGTTQVFAPDGSVVPVTVIETGPCVVVQKKEAARDGYDAVQLGFGSKKGQRVNKPQQGHMLKAGKGAFQVLREFRSDKVSQFELGQEIKVSDLFKTGDRIDVAGTSKGRGFTGVIKRWGFSGFPASHGTHEYFRHGGSIGNRSFPGRVFKGKRMAGHWGNEKVSVQNLEVVDVRPETHLLLVKGSVPGPKRGIVLVRRAAKERK</sequence>
<dbReference type="InterPro" id="IPR019927">
    <property type="entry name" value="Ribosomal_uL3_bac/org-type"/>
</dbReference>
<evidence type="ECO:0000256" key="8">
    <source>
        <dbReference type="RuleBase" id="RU003905"/>
    </source>
</evidence>
<dbReference type="GO" id="GO:0022625">
    <property type="term" value="C:cytosolic large ribosomal subunit"/>
    <property type="evidence" value="ECO:0007669"/>
    <property type="project" value="TreeGrafter"/>
</dbReference>
<dbReference type="GO" id="GO:0019843">
    <property type="term" value="F:rRNA binding"/>
    <property type="evidence" value="ECO:0007669"/>
    <property type="project" value="UniProtKB-UniRule"/>
</dbReference>
<dbReference type="EMBL" id="KT006970">
    <property type="protein sequence ID" value="AKQ01560.1"/>
    <property type="molecule type" value="Genomic_DNA"/>
</dbReference>
<dbReference type="Gene3D" id="3.30.160.810">
    <property type="match status" value="1"/>
</dbReference>
<dbReference type="SUPFAM" id="SSF50447">
    <property type="entry name" value="Translation proteins"/>
    <property type="match status" value="1"/>
</dbReference>
<reference evidence="10" key="1">
    <citation type="journal article" date="2015" name="ISME J.">
        <title>Aquifer environment selects for microbial species cohorts in sediment and groundwater.</title>
        <authorList>
            <person name="Hug L.A."/>
            <person name="Thomas B.C."/>
            <person name="Brown C.T."/>
            <person name="Frischkorn K.R."/>
            <person name="Williams K.H."/>
            <person name="Tringe S.G."/>
            <person name="Banfield J.F."/>
        </authorList>
    </citation>
    <scope>NUCLEOTIDE SEQUENCE</scope>
</reference>
<name>A0A0H4T4A4_9DELT</name>
<evidence type="ECO:0000256" key="3">
    <source>
        <dbReference type="ARBA" id="ARBA00022884"/>
    </source>
</evidence>
<evidence type="ECO:0000256" key="2">
    <source>
        <dbReference type="ARBA" id="ARBA00022730"/>
    </source>
</evidence>
<dbReference type="PANTHER" id="PTHR11229">
    <property type="entry name" value="50S RIBOSOMAL PROTEIN L3"/>
    <property type="match status" value="1"/>
</dbReference>
<keyword evidence="4 7" id="KW-0689">Ribosomal protein</keyword>
<dbReference type="HAMAP" id="MF_01325_B">
    <property type="entry name" value="Ribosomal_uL3_B"/>
    <property type="match status" value="1"/>
</dbReference>
<dbReference type="PROSITE" id="PS00474">
    <property type="entry name" value="RIBOSOMAL_L3"/>
    <property type="match status" value="1"/>
</dbReference>
<accession>A0A0H4T4A4</accession>
<dbReference type="NCBIfam" id="TIGR03625">
    <property type="entry name" value="L3_bact"/>
    <property type="match status" value="1"/>
</dbReference>
<evidence type="ECO:0000256" key="1">
    <source>
        <dbReference type="ARBA" id="ARBA00006540"/>
    </source>
</evidence>
<keyword evidence="5 7" id="KW-0687">Ribonucleoprotein</keyword>
<dbReference type="PANTHER" id="PTHR11229:SF16">
    <property type="entry name" value="LARGE RIBOSOMAL SUBUNIT PROTEIN UL3C"/>
    <property type="match status" value="1"/>
</dbReference>
<comment type="subunit">
    <text evidence="7 9">Part of the 50S ribosomal subunit. Forms a cluster with proteins L14 and L19.</text>
</comment>
<keyword evidence="3 7" id="KW-0694">RNA-binding</keyword>
<dbReference type="InterPro" id="IPR009000">
    <property type="entry name" value="Transl_B-barrel_sf"/>
</dbReference>
<evidence type="ECO:0000256" key="6">
    <source>
        <dbReference type="ARBA" id="ARBA00035243"/>
    </source>
</evidence>
<keyword evidence="2 7" id="KW-0699">rRNA-binding</keyword>
<dbReference type="GO" id="GO:0003735">
    <property type="term" value="F:structural constituent of ribosome"/>
    <property type="evidence" value="ECO:0007669"/>
    <property type="project" value="UniProtKB-UniRule"/>
</dbReference>
<proteinExistence type="inferred from homology"/>
<evidence type="ECO:0000313" key="10">
    <source>
        <dbReference type="EMBL" id="AKQ01560.1"/>
    </source>
</evidence>
<evidence type="ECO:0000256" key="7">
    <source>
        <dbReference type="HAMAP-Rule" id="MF_01325"/>
    </source>
</evidence>
<organism evidence="10">
    <name type="scientific">uncultured delta proteobacterium Rifle_16ft_4_minimus_1997</name>
    <dbReference type="NCBI Taxonomy" id="1665176"/>
    <lineage>
        <taxon>Bacteria</taxon>
        <taxon>Deltaproteobacteria</taxon>
        <taxon>environmental samples</taxon>
    </lineage>
</organism>
<dbReference type="InterPro" id="IPR000597">
    <property type="entry name" value="Ribosomal_uL3"/>
</dbReference>
<dbReference type="FunFam" id="3.30.160.810:FF:000001">
    <property type="entry name" value="50S ribosomal protein L3"/>
    <property type="match status" value="1"/>
</dbReference>
<gene>
    <name evidence="7" type="primary">rplC</name>
</gene>
<protein>
    <recommendedName>
        <fullName evidence="6 7">Large ribosomal subunit protein uL3</fullName>
    </recommendedName>
</protein>
<comment type="function">
    <text evidence="7 9">One of the primary rRNA binding proteins, it binds directly near the 3'-end of the 23S rRNA, where it nucleates assembly of the 50S subunit.</text>
</comment>
<dbReference type="AlphaFoldDB" id="A0A0H4T4A4"/>
<dbReference type="Pfam" id="PF00297">
    <property type="entry name" value="Ribosomal_L3"/>
    <property type="match status" value="1"/>
</dbReference>